<accession>A0AAD3D4C6</accession>
<evidence type="ECO:0000256" key="5">
    <source>
        <dbReference type="SAM" id="MobiDB-lite"/>
    </source>
</evidence>
<sequence>MILPPQGGTDSTPEKPSPQPSQQFLTDSISPPQNVTDSTPEFLFPNITAEITPPQESFKATNFSRTQTRTLASMQMTSSMISLFATITLITMIARSHAKLTTIFHRLLLGLCIADLISSFTLSLSTAPIPSEASNDIWNASGIIATCTAQGFFAFLGLLAAPFYNCSLCFYYLFVITYNKKDEYIRKRVEPFLHAIPIMISFIGAIIIASKEAFNIGPSFCWIGSDPPGCFDDPNVECNRGTDAKTLYLIFATGPYIALPIVISLTMALMYRTAKKNEKKMTGYGIHTLRLKATVANGNQRQETKESSASSSLERSRLSSIQKSLQTFVSSLCFWRKEDNTNAVTSRSNKLNKQSKAVIQKAWAYSLAFFATYFFPFLLNIFSFTDRGDNFILNLFVRIFYPLQGLFNFMVFIYPRITSARQRDKSLTFSRAFIRAIQSRGPLPKGAGKIVSRQRIEKKRVPTTESKPFPIRVENNDEVEKV</sequence>
<evidence type="ECO:0000256" key="1">
    <source>
        <dbReference type="ARBA" id="ARBA00004141"/>
    </source>
</evidence>
<keyword evidence="2 6" id="KW-0812">Transmembrane</keyword>
<dbReference type="GO" id="GO:0005886">
    <property type="term" value="C:plasma membrane"/>
    <property type="evidence" value="ECO:0007669"/>
    <property type="project" value="TreeGrafter"/>
</dbReference>
<keyword evidence="3 6" id="KW-1133">Transmembrane helix</keyword>
<evidence type="ECO:0008006" key="9">
    <source>
        <dbReference type="Google" id="ProtNLM"/>
    </source>
</evidence>
<dbReference type="Gene3D" id="1.20.1070.10">
    <property type="entry name" value="Rhodopsin 7-helix transmembrane proteins"/>
    <property type="match status" value="1"/>
</dbReference>
<feature type="region of interest" description="Disordered" evidence="5">
    <location>
        <begin position="1"/>
        <end position="37"/>
    </location>
</feature>
<feature type="transmembrane region" description="Helical" evidence="6">
    <location>
        <begin position="79"/>
        <end position="97"/>
    </location>
</feature>
<dbReference type="GO" id="GO:0004930">
    <property type="term" value="F:G protein-coupled receptor activity"/>
    <property type="evidence" value="ECO:0007669"/>
    <property type="project" value="TreeGrafter"/>
</dbReference>
<dbReference type="PANTHER" id="PTHR23112">
    <property type="entry name" value="G PROTEIN-COUPLED RECEPTOR 157-RELATED"/>
    <property type="match status" value="1"/>
</dbReference>
<organism evidence="7 8">
    <name type="scientific">Chaetoceros tenuissimus</name>
    <dbReference type="NCBI Taxonomy" id="426638"/>
    <lineage>
        <taxon>Eukaryota</taxon>
        <taxon>Sar</taxon>
        <taxon>Stramenopiles</taxon>
        <taxon>Ochrophyta</taxon>
        <taxon>Bacillariophyta</taxon>
        <taxon>Coscinodiscophyceae</taxon>
        <taxon>Chaetocerotophycidae</taxon>
        <taxon>Chaetocerotales</taxon>
        <taxon>Chaetocerotaceae</taxon>
        <taxon>Chaetoceros</taxon>
    </lineage>
</organism>
<dbReference type="EMBL" id="BLLK01000052">
    <property type="protein sequence ID" value="GFH56475.1"/>
    <property type="molecule type" value="Genomic_DNA"/>
</dbReference>
<feature type="transmembrane region" description="Helical" evidence="6">
    <location>
        <begin position="103"/>
        <end position="125"/>
    </location>
</feature>
<proteinExistence type="predicted"/>
<evidence type="ECO:0000256" key="3">
    <source>
        <dbReference type="ARBA" id="ARBA00022989"/>
    </source>
</evidence>
<keyword evidence="4 6" id="KW-0472">Membrane</keyword>
<evidence type="ECO:0000256" key="4">
    <source>
        <dbReference type="ARBA" id="ARBA00023136"/>
    </source>
</evidence>
<dbReference type="Proteomes" id="UP001054902">
    <property type="component" value="Unassembled WGS sequence"/>
</dbReference>
<dbReference type="SUPFAM" id="SSF81321">
    <property type="entry name" value="Family A G protein-coupled receptor-like"/>
    <property type="match status" value="1"/>
</dbReference>
<feature type="transmembrane region" description="Helical" evidence="6">
    <location>
        <begin position="191"/>
        <end position="210"/>
    </location>
</feature>
<gene>
    <name evidence="7" type="ORF">CTEN210_12951</name>
</gene>
<protein>
    <recommendedName>
        <fullName evidence="9">G-protein coupled receptors family 2 profile 2 domain-containing protein</fullName>
    </recommendedName>
</protein>
<dbReference type="GO" id="GO:0007189">
    <property type="term" value="P:adenylate cyclase-activating G protein-coupled receptor signaling pathway"/>
    <property type="evidence" value="ECO:0007669"/>
    <property type="project" value="TreeGrafter"/>
</dbReference>
<evidence type="ECO:0000256" key="2">
    <source>
        <dbReference type="ARBA" id="ARBA00022692"/>
    </source>
</evidence>
<feature type="transmembrane region" description="Helical" evidence="6">
    <location>
        <begin position="362"/>
        <end position="385"/>
    </location>
</feature>
<name>A0AAD3D4C6_9STRA</name>
<feature type="transmembrane region" description="Helical" evidence="6">
    <location>
        <begin position="162"/>
        <end position="179"/>
    </location>
</feature>
<feature type="compositionally biased region" description="Polar residues" evidence="5">
    <location>
        <begin position="20"/>
        <end position="37"/>
    </location>
</feature>
<comment type="caution">
    <text evidence="7">The sequence shown here is derived from an EMBL/GenBank/DDBJ whole genome shotgun (WGS) entry which is preliminary data.</text>
</comment>
<feature type="transmembrane region" description="Helical" evidence="6">
    <location>
        <begin position="391"/>
        <end position="414"/>
    </location>
</feature>
<dbReference type="PANTHER" id="PTHR23112:SF0">
    <property type="entry name" value="TRANSMEMBRANE PROTEIN 116"/>
    <property type="match status" value="1"/>
</dbReference>
<evidence type="ECO:0000256" key="6">
    <source>
        <dbReference type="SAM" id="Phobius"/>
    </source>
</evidence>
<comment type="subcellular location">
    <subcellularLocation>
        <location evidence="1">Membrane</location>
        <topology evidence="1">Multi-pass membrane protein</topology>
    </subcellularLocation>
</comment>
<keyword evidence="8" id="KW-1185">Reference proteome</keyword>
<reference evidence="7 8" key="1">
    <citation type="journal article" date="2021" name="Sci. Rep.">
        <title>The genome of the diatom Chaetoceros tenuissimus carries an ancient integrated fragment of an extant virus.</title>
        <authorList>
            <person name="Hongo Y."/>
            <person name="Kimura K."/>
            <person name="Takaki Y."/>
            <person name="Yoshida Y."/>
            <person name="Baba S."/>
            <person name="Kobayashi G."/>
            <person name="Nagasaki K."/>
            <person name="Hano T."/>
            <person name="Tomaru Y."/>
        </authorList>
    </citation>
    <scope>NUCLEOTIDE SEQUENCE [LARGE SCALE GENOMIC DNA]</scope>
    <source>
        <strain evidence="7 8">NIES-3715</strain>
    </source>
</reference>
<dbReference type="CDD" id="cd00637">
    <property type="entry name" value="7tm_classA_rhodopsin-like"/>
    <property type="match status" value="1"/>
</dbReference>
<evidence type="ECO:0000313" key="7">
    <source>
        <dbReference type="EMBL" id="GFH56475.1"/>
    </source>
</evidence>
<feature type="transmembrane region" description="Helical" evidence="6">
    <location>
        <begin position="247"/>
        <end position="271"/>
    </location>
</feature>
<evidence type="ECO:0000313" key="8">
    <source>
        <dbReference type="Proteomes" id="UP001054902"/>
    </source>
</evidence>
<dbReference type="AlphaFoldDB" id="A0AAD3D4C6"/>